<accession>A0A5B7GHI4</accession>
<evidence type="ECO:0000313" key="1">
    <source>
        <dbReference type="EMBL" id="MPC58422.1"/>
    </source>
</evidence>
<evidence type="ECO:0000313" key="2">
    <source>
        <dbReference type="Proteomes" id="UP000324222"/>
    </source>
</evidence>
<proteinExistence type="predicted"/>
<organism evidence="1 2">
    <name type="scientific">Portunus trituberculatus</name>
    <name type="common">Swimming crab</name>
    <name type="synonym">Neptunus trituberculatus</name>
    <dbReference type="NCBI Taxonomy" id="210409"/>
    <lineage>
        <taxon>Eukaryota</taxon>
        <taxon>Metazoa</taxon>
        <taxon>Ecdysozoa</taxon>
        <taxon>Arthropoda</taxon>
        <taxon>Crustacea</taxon>
        <taxon>Multicrustacea</taxon>
        <taxon>Malacostraca</taxon>
        <taxon>Eumalacostraca</taxon>
        <taxon>Eucarida</taxon>
        <taxon>Decapoda</taxon>
        <taxon>Pleocyemata</taxon>
        <taxon>Brachyura</taxon>
        <taxon>Eubrachyura</taxon>
        <taxon>Portunoidea</taxon>
        <taxon>Portunidae</taxon>
        <taxon>Portuninae</taxon>
        <taxon>Portunus</taxon>
    </lineage>
</organism>
<protein>
    <submittedName>
        <fullName evidence="1">Uncharacterized protein</fullName>
    </submittedName>
</protein>
<dbReference type="Proteomes" id="UP000324222">
    <property type="component" value="Unassembled WGS sequence"/>
</dbReference>
<name>A0A5B7GHI4_PORTR</name>
<gene>
    <name evidence="1" type="ORF">E2C01_052427</name>
</gene>
<keyword evidence="2" id="KW-1185">Reference proteome</keyword>
<sequence>MFPVPPKISVPKTKTADIPYQSSRRVVQGREMVGHTTAMTHYGLRELTRHSRHNTNMVVAALHPLLLPLSMHGCRTAAALHQPGGGTGRVGQGAIES</sequence>
<dbReference type="AlphaFoldDB" id="A0A5B7GHI4"/>
<comment type="caution">
    <text evidence="1">The sequence shown here is derived from an EMBL/GenBank/DDBJ whole genome shotgun (WGS) entry which is preliminary data.</text>
</comment>
<reference evidence="1 2" key="1">
    <citation type="submission" date="2019-05" db="EMBL/GenBank/DDBJ databases">
        <title>Another draft genome of Portunus trituberculatus and its Hox gene families provides insights of decapod evolution.</title>
        <authorList>
            <person name="Jeong J.-H."/>
            <person name="Song I."/>
            <person name="Kim S."/>
            <person name="Choi T."/>
            <person name="Kim D."/>
            <person name="Ryu S."/>
            <person name="Kim W."/>
        </authorList>
    </citation>
    <scope>NUCLEOTIDE SEQUENCE [LARGE SCALE GENOMIC DNA]</scope>
    <source>
        <tissue evidence="1">Muscle</tissue>
    </source>
</reference>
<dbReference type="EMBL" id="VSRR010015666">
    <property type="protein sequence ID" value="MPC58422.1"/>
    <property type="molecule type" value="Genomic_DNA"/>
</dbReference>